<evidence type="ECO:0000256" key="2">
    <source>
        <dbReference type="SAM" id="Phobius"/>
    </source>
</evidence>
<feature type="compositionally biased region" description="Basic and acidic residues" evidence="1">
    <location>
        <begin position="454"/>
        <end position="468"/>
    </location>
</feature>
<dbReference type="AlphaFoldDB" id="A0AAN6Z6X1"/>
<dbReference type="Pfam" id="PF00024">
    <property type="entry name" value="PAN_1"/>
    <property type="match status" value="1"/>
</dbReference>
<feature type="region of interest" description="Disordered" evidence="1">
    <location>
        <begin position="296"/>
        <end position="325"/>
    </location>
</feature>
<name>A0AAN6Z6X1_9PEZI</name>
<keyword evidence="2" id="KW-0812">Transmembrane</keyword>
<keyword evidence="2" id="KW-1133">Transmembrane helix</keyword>
<evidence type="ECO:0000259" key="3">
    <source>
        <dbReference type="PROSITE" id="PS50948"/>
    </source>
</evidence>
<dbReference type="GeneID" id="87831307"/>
<keyword evidence="2" id="KW-0472">Membrane</keyword>
<feature type="compositionally biased region" description="Low complexity" evidence="1">
    <location>
        <begin position="296"/>
        <end position="319"/>
    </location>
</feature>
<gene>
    <name evidence="4" type="ORF">N657DRAFT_654829</name>
</gene>
<keyword evidence="5" id="KW-1185">Reference proteome</keyword>
<dbReference type="Proteomes" id="UP001302602">
    <property type="component" value="Unassembled WGS sequence"/>
</dbReference>
<dbReference type="InterPro" id="IPR003609">
    <property type="entry name" value="Pan_app"/>
</dbReference>
<organism evidence="4 5">
    <name type="scientific">Parathielavia appendiculata</name>
    <dbReference type="NCBI Taxonomy" id="2587402"/>
    <lineage>
        <taxon>Eukaryota</taxon>
        <taxon>Fungi</taxon>
        <taxon>Dikarya</taxon>
        <taxon>Ascomycota</taxon>
        <taxon>Pezizomycotina</taxon>
        <taxon>Sordariomycetes</taxon>
        <taxon>Sordariomycetidae</taxon>
        <taxon>Sordariales</taxon>
        <taxon>Chaetomiaceae</taxon>
        <taxon>Parathielavia</taxon>
    </lineage>
</organism>
<protein>
    <recommendedName>
        <fullName evidence="3">Apple domain-containing protein</fullName>
    </recommendedName>
</protein>
<feature type="domain" description="Apple" evidence="3">
    <location>
        <begin position="128"/>
        <end position="217"/>
    </location>
</feature>
<evidence type="ECO:0000313" key="5">
    <source>
        <dbReference type="Proteomes" id="UP001302602"/>
    </source>
</evidence>
<dbReference type="RefSeq" id="XP_062650245.1">
    <property type="nucleotide sequence ID" value="XM_062794538.1"/>
</dbReference>
<reference evidence="4" key="2">
    <citation type="submission" date="2023-05" db="EMBL/GenBank/DDBJ databases">
        <authorList>
            <consortium name="Lawrence Berkeley National Laboratory"/>
            <person name="Steindorff A."/>
            <person name="Hensen N."/>
            <person name="Bonometti L."/>
            <person name="Westerberg I."/>
            <person name="Brannstrom I.O."/>
            <person name="Guillou S."/>
            <person name="Cros-Aarteil S."/>
            <person name="Calhoun S."/>
            <person name="Haridas S."/>
            <person name="Kuo A."/>
            <person name="Mondo S."/>
            <person name="Pangilinan J."/>
            <person name="Riley R."/>
            <person name="Labutti K."/>
            <person name="Andreopoulos B."/>
            <person name="Lipzen A."/>
            <person name="Chen C."/>
            <person name="Yanf M."/>
            <person name="Daum C."/>
            <person name="Ng V."/>
            <person name="Clum A."/>
            <person name="Ohm R."/>
            <person name="Martin F."/>
            <person name="Silar P."/>
            <person name="Natvig D."/>
            <person name="Lalanne C."/>
            <person name="Gautier V."/>
            <person name="Ament-Velasquez S.L."/>
            <person name="Kruys A."/>
            <person name="Hutchinson M.I."/>
            <person name="Powell A.J."/>
            <person name="Barry K."/>
            <person name="Miller A.N."/>
            <person name="Grigoriev I.V."/>
            <person name="Debuchy R."/>
            <person name="Gladieux P."/>
            <person name="Thoren M.H."/>
            <person name="Johannesson H."/>
        </authorList>
    </citation>
    <scope>NUCLEOTIDE SEQUENCE</scope>
    <source>
        <strain evidence="4">CBS 731.68</strain>
    </source>
</reference>
<feature type="compositionally biased region" description="Polar residues" evidence="1">
    <location>
        <begin position="479"/>
        <end position="491"/>
    </location>
</feature>
<reference evidence="4" key="1">
    <citation type="journal article" date="2023" name="Mol. Phylogenet. Evol.">
        <title>Genome-scale phylogeny and comparative genomics of the fungal order Sordariales.</title>
        <authorList>
            <person name="Hensen N."/>
            <person name="Bonometti L."/>
            <person name="Westerberg I."/>
            <person name="Brannstrom I.O."/>
            <person name="Guillou S."/>
            <person name="Cros-Aarteil S."/>
            <person name="Calhoun S."/>
            <person name="Haridas S."/>
            <person name="Kuo A."/>
            <person name="Mondo S."/>
            <person name="Pangilinan J."/>
            <person name="Riley R."/>
            <person name="LaButti K."/>
            <person name="Andreopoulos B."/>
            <person name="Lipzen A."/>
            <person name="Chen C."/>
            <person name="Yan M."/>
            <person name="Daum C."/>
            <person name="Ng V."/>
            <person name="Clum A."/>
            <person name="Steindorff A."/>
            <person name="Ohm R.A."/>
            <person name="Martin F."/>
            <person name="Silar P."/>
            <person name="Natvig D.O."/>
            <person name="Lalanne C."/>
            <person name="Gautier V."/>
            <person name="Ament-Velasquez S.L."/>
            <person name="Kruys A."/>
            <person name="Hutchinson M.I."/>
            <person name="Powell A.J."/>
            <person name="Barry K."/>
            <person name="Miller A.N."/>
            <person name="Grigoriev I.V."/>
            <person name="Debuchy R."/>
            <person name="Gladieux P."/>
            <person name="Hiltunen Thoren M."/>
            <person name="Johannesson H."/>
        </authorList>
    </citation>
    <scope>NUCLEOTIDE SEQUENCE</scope>
    <source>
        <strain evidence="4">CBS 731.68</strain>
    </source>
</reference>
<sequence length="491" mass="51211">MQQERRRRYAFLAPSMIPTKIRVVDRTRVHRRQNRPCPGGNGATIGTFQEFTVLCNSNIEGDVLDTLDVFDLTACVDLCSSFHPRCEGASFDGSRCTLRTNVRSAEEQALARRIDSAIASFPGASSDCATLGGTEEAVGTTFTTMCGFIIAGNDISQNFAPTFQDCLGQCASTNGCAAVSFDPSQDLGFKNCYLKTAVRDSSDVAADRRTDSAMMAAAVAAPDLSPGASSSPAGPGVSTIPVPQPGSGAVFFTPPGGSTAAAHTPPTPISTPAPTPSLGTATELLIAQNSSLAAGSLPPLLPKPTTTSVSLTESSVPETAGQNAGDGPPLSMAWVAAPIVGSVAAIALIAVSFVMLRRRRRNDGGGKKANISRLPAVSSLFTAWLPSSWSFGSSSSSQPRTESRGSSGREVMCMGNSSKVESGRRRRSAEVSRDRGVVRSSVVGFMIGRPMGMERLEDLEGGEGKDDVSGGTGRMGLRNSLNGLGQNKWSQ</sequence>
<feature type="region of interest" description="Disordered" evidence="1">
    <location>
        <begin position="454"/>
        <end position="491"/>
    </location>
</feature>
<evidence type="ECO:0000313" key="4">
    <source>
        <dbReference type="EMBL" id="KAK4126474.1"/>
    </source>
</evidence>
<evidence type="ECO:0000256" key="1">
    <source>
        <dbReference type="SAM" id="MobiDB-lite"/>
    </source>
</evidence>
<feature type="compositionally biased region" description="Low complexity" evidence="1">
    <location>
        <begin position="390"/>
        <end position="406"/>
    </location>
</feature>
<feature type="region of interest" description="Disordered" evidence="1">
    <location>
        <begin position="390"/>
        <end position="433"/>
    </location>
</feature>
<proteinExistence type="predicted"/>
<feature type="transmembrane region" description="Helical" evidence="2">
    <location>
        <begin position="332"/>
        <end position="356"/>
    </location>
</feature>
<dbReference type="PROSITE" id="PS50948">
    <property type="entry name" value="PAN"/>
    <property type="match status" value="1"/>
</dbReference>
<accession>A0AAN6Z6X1</accession>
<comment type="caution">
    <text evidence="4">The sequence shown here is derived from an EMBL/GenBank/DDBJ whole genome shotgun (WGS) entry which is preliminary data.</text>
</comment>
<dbReference type="EMBL" id="MU853225">
    <property type="protein sequence ID" value="KAK4126474.1"/>
    <property type="molecule type" value="Genomic_DNA"/>
</dbReference>
<dbReference type="Gene3D" id="3.50.4.10">
    <property type="entry name" value="Hepatocyte Growth Factor"/>
    <property type="match status" value="1"/>
</dbReference>